<proteinExistence type="predicted"/>
<dbReference type="Proteomes" id="UP001151582">
    <property type="component" value="Unassembled WGS sequence"/>
</dbReference>
<accession>A0A9W8B1J5</accession>
<dbReference type="EMBL" id="JANBQB010001535">
    <property type="protein sequence ID" value="KAJ1971027.1"/>
    <property type="molecule type" value="Genomic_DNA"/>
</dbReference>
<sequence length="65" mass="7178">PKVIAAEASGQNAAADNAQDCSPATKYIMNAPKLRDGSYHQGHWSVRPEAKRAARRYAWGRRVLL</sequence>
<protein>
    <submittedName>
        <fullName evidence="1">Uncharacterized protein</fullName>
    </submittedName>
</protein>
<dbReference type="AlphaFoldDB" id="A0A9W8B1J5"/>
<comment type="caution">
    <text evidence="1">The sequence shown here is derived from an EMBL/GenBank/DDBJ whole genome shotgun (WGS) entry which is preliminary data.</text>
</comment>
<keyword evidence="2" id="KW-1185">Reference proteome</keyword>
<evidence type="ECO:0000313" key="1">
    <source>
        <dbReference type="EMBL" id="KAJ1971027.1"/>
    </source>
</evidence>
<name>A0A9W8B1J5_9FUNG</name>
<feature type="non-terminal residue" evidence="1">
    <location>
        <position position="1"/>
    </location>
</feature>
<gene>
    <name evidence="1" type="ORF">H4R34_005873</name>
</gene>
<reference evidence="1" key="1">
    <citation type="submission" date="2022-07" db="EMBL/GenBank/DDBJ databases">
        <title>Phylogenomic reconstructions and comparative analyses of Kickxellomycotina fungi.</title>
        <authorList>
            <person name="Reynolds N.K."/>
            <person name="Stajich J.E."/>
            <person name="Barry K."/>
            <person name="Grigoriev I.V."/>
            <person name="Crous P."/>
            <person name="Smith M.E."/>
        </authorList>
    </citation>
    <scope>NUCLEOTIDE SEQUENCE</scope>
    <source>
        <strain evidence="1">RSA 567</strain>
    </source>
</reference>
<evidence type="ECO:0000313" key="2">
    <source>
        <dbReference type="Proteomes" id="UP001151582"/>
    </source>
</evidence>
<organism evidence="1 2">
    <name type="scientific">Dimargaris verticillata</name>
    <dbReference type="NCBI Taxonomy" id="2761393"/>
    <lineage>
        <taxon>Eukaryota</taxon>
        <taxon>Fungi</taxon>
        <taxon>Fungi incertae sedis</taxon>
        <taxon>Zoopagomycota</taxon>
        <taxon>Kickxellomycotina</taxon>
        <taxon>Dimargaritomycetes</taxon>
        <taxon>Dimargaritales</taxon>
        <taxon>Dimargaritaceae</taxon>
        <taxon>Dimargaris</taxon>
    </lineage>
</organism>